<evidence type="ECO:0000256" key="8">
    <source>
        <dbReference type="ARBA" id="ARBA00025475"/>
    </source>
</evidence>
<dbReference type="InterPro" id="IPR011060">
    <property type="entry name" value="RibuloseP-bd_barrel"/>
</dbReference>
<dbReference type="SUPFAM" id="SSF51366">
    <property type="entry name" value="Ribulose-phoshate binding barrel"/>
    <property type="match status" value="1"/>
</dbReference>
<dbReference type="InterPro" id="IPR004651">
    <property type="entry name" value="HisF"/>
</dbReference>
<dbReference type="InterPro" id="IPR013785">
    <property type="entry name" value="Aldolase_TIM"/>
</dbReference>
<dbReference type="Gene3D" id="3.20.20.70">
    <property type="entry name" value="Aldolase class I"/>
    <property type="match status" value="1"/>
</dbReference>
<dbReference type="OrthoDB" id="9781903at2"/>
<evidence type="ECO:0000256" key="6">
    <source>
        <dbReference type="ARBA" id="ARBA00023102"/>
    </source>
</evidence>
<dbReference type="EC" id="4.3.2.10" evidence="4"/>
<keyword evidence="6 11" id="KW-0368">Histidine biosynthesis</keyword>
<dbReference type="InterPro" id="IPR050064">
    <property type="entry name" value="IGPS_HisA/HisF"/>
</dbReference>
<evidence type="ECO:0000256" key="3">
    <source>
        <dbReference type="ARBA" id="ARBA00011152"/>
    </source>
</evidence>
<comment type="catalytic activity">
    <reaction evidence="10">
        <text>5-[(5-phospho-1-deoxy-D-ribulos-1-ylimino)methylamino]-1-(5-phospho-beta-D-ribosyl)imidazole-4-carboxamide + L-glutamine = D-erythro-1-(imidazol-4-yl)glycerol 3-phosphate + 5-amino-1-(5-phospho-beta-D-ribosyl)imidazole-4-carboxamide + L-glutamate + H(+)</text>
        <dbReference type="Rhea" id="RHEA:24793"/>
        <dbReference type="ChEBI" id="CHEBI:15378"/>
        <dbReference type="ChEBI" id="CHEBI:29985"/>
        <dbReference type="ChEBI" id="CHEBI:58278"/>
        <dbReference type="ChEBI" id="CHEBI:58359"/>
        <dbReference type="ChEBI" id="CHEBI:58475"/>
        <dbReference type="ChEBI" id="CHEBI:58525"/>
        <dbReference type="EC" id="4.3.2.10"/>
    </reaction>
</comment>
<dbReference type="CDD" id="cd04731">
    <property type="entry name" value="HisF"/>
    <property type="match status" value="1"/>
</dbReference>
<dbReference type="EMBL" id="CP013211">
    <property type="protein sequence ID" value="ALP70067.1"/>
    <property type="molecule type" value="Genomic_DNA"/>
</dbReference>
<dbReference type="InterPro" id="IPR006062">
    <property type="entry name" value="His_biosynth"/>
</dbReference>
<name>A0A0S2UPA9_9PROT</name>
<evidence type="ECO:0000256" key="2">
    <source>
        <dbReference type="ARBA" id="ARBA00009667"/>
    </source>
</evidence>
<comment type="similarity">
    <text evidence="2 11">Belongs to the HisA/HisF family.</text>
</comment>
<protein>
    <recommendedName>
        <fullName evidence="4">imidazole glycerol-phosphate synthase</fullName>
        <ecNumber evidence="4">4.3.2.10</ecNumber>
    </recommendedName>
    <alternativeName>
        <fullName evidence="9">IGP synthase cyclase subunit</fullName>
    </alternativeName>
</protein>
<organism evidence="12 13">
    <name type="scientific">Candidatus Nasuia deltocephalincola</name>
    <dbReference type="NCBI Taxonomy" id="1160784"/>
    <lineage>
        <taxon>Bacteria</taxon>
        <taxon>Pseudomonadati</taxon>
        <taxon>Pseudomonadota</taxon>
        <taxon>Betaproteobacteria</taxon>
        <taxon>Candidatus Nasuia</taxon>
    </lineage>
</organism>
<dbReference type="GO" id="GO:0000107">
    <property type="term" value="F:imidazoleglycerol-phosphate synthase activity"/>
    <property type="evidence" value="ECO:0007669"/>
    <property type="project" value="InterPro"/>
</dbReference>
<accession>A0A0S2UPA9</accession>
<dbReference type="Proteomes" id="UP000055684">
    <property type="component" value="Chromosome"/>
</dbReference>
<reference evidence="12 13" key="2">
    <citation type="journal article" date="2016" name="Genome Announc.">
        <title>Complete Genome Sequences of the Obligate Symbionts 'Candidatus Sulcia muelleri' and 'Ca. Nasuia deltocephalinicola' from the Pestiferous Leafhopper Macrosteles quadripunctulatus (Hemiptera: Cicadellidae).</title>
        <authorList>
            <person name="Bennett G.M."/>
            <person name="Abba S."/>
            <person name="Kube M."/>
            <person name="Marzachi C."/>
        </authorList>
    </citation>
    <scope>NUCLEOTIDE SEQUENCE [LARGE SCALE GENOMIC DNA]</scope>
    <source>
        <strain evidence="12 13">PUNC</strain>
    </source>
</reference>
<evidence type="ECO:0000256" key="1">
    <source>
        <dbReference type="ARBA" id="ARBA00005091"/>
    </source>
</evidence>
<comment type="pathway">
    <text evidence="1">Amino-acid biosynthesis; L-histidine biosynthesis; L-histidine from 5-phospho-alpha-D-ribose 1-diphosphate: step 5/9.</text>
</comment>
<proteinExistence type="inferred from homology"/>
<evidence type="ECO:0000313" key="12">
    <source>
        <dbReference type="EMBL" id="ALP70067.1"/>
    </source>
</evidence>
<sequence>MNFKRIIACLDLFNGRIIKGIKFNNLIDIGDPLDVAEFYNDNGADEIIILDVSASIENKNQTLFFINKICSKITIPLTVGGGIRSLEDFKNLFNSGADKISINSHIINEPEFIKEIKFSYGSQCIVAALDIKRIFINKNFIFWKIYKMSGKTDTKYNLFDLILKFSDLGVGEFLITSIDRDGTKLGFDKELLEKISNISNLNIIASGGGGCLNSILEILKIKNINSLLLASIIHNKFYTIYHIKNFLLNNGINVKF</sequence>
<keyword evidence="7" id="KW-0456">Lyase</keyword>
<keyword evidence="5 11" id="KW-0028">Amino-acid biosynthesis</keyword>
<dbReference type="AlphaFoldDB" id="A0A0S2UPA9"/>
<comment type="function">
    <text evidence="8">IGPS catalyzes the conversion of PRFAR and glutamine to IGP, AICAR and glutamate. The HisF subunit catalyzes the cyclization activity that produces IGP and AICAR from PRFAR using the ammonia provided by the HisH subunit.</text>
</comment>
<evidence type="ECO:0000256" key="11">
    <source>
        <dbReference type="RuleBase" id="RU003657"/>
    </source>
</evidence>
<dbReference type="PANTHER" id="PTHR21235">
    <property type="entry name" value="IMIDAZOLE GLYCEROL PHOSPHATE SYNTHASE SUBUNIT HISF/H IGP SYNTHASE SUBUNIT HISF/H"/>
    <property type="match status" value="1"/>
</dbReference>
<dbReference type="GO" id="GO:0016829">
    <property type="term" value="F:lyase activity"/>
    <property type="evidence" value="ECO:0007669"/>
    <property type="project" value="UniProtKB-KW"/>
</dbReference>
<evidence type="ECO:0000256" key="9">
    <source>
        <dbReference type="ARBA" id="ARBA00030264"/>
    </source>
</evidence>
<dbReference type="GO" id="GO:0000105">
    <property type="term" value="P:L-histidine biosynthetic process"/>
    <property type="evidence" value="ECO:0007669"/>
    <property type="project" value="UniProtKB-UniPathway"/>
</dbReference>
<evidence type="ECO:0000256" key="10">
    <source>
        <dbReference type="ARBA" id="ARBA00047838"/>
    </source>
</evidence>
<dbReference type="Pfam" id="PF00977">
    <property type="entry name" value="His_biosynth"/>
    <property type="match status" value="1"/>
</dbReference>
<evidence type="ECO:0000256" key="4">
    <source>
        <dbReference type="ARBA" id="ARBA00012809"/>
    </source>
</evidence>
<dbReference type="PATRIC" id="fig|1160784.3.peg.117"/>
<evidence type="ECO:0000256" key="5">
    <source>
        <dbReference type="ARBA" id="ARBA00022605"/>
    </source>
</evidence>
<evidence type="ECO:0000313" key="13">
    <source>
        <dbReference type="Proteomes" id="UP000055684"/>
    </source>
</evidence>
<dbReference type="PANTHER" id="PTHR21235:SF2">
    <property type="entry name" value="IMIDAZOLE GLYCEROL PHOSPHATE SYNTHASE HISHF"/>
    <property type="match status" value="1"/>
</dbReference>
<evidence type="ECO:0000256" key="7">
    <source>
        <dbReference type="ARBA" id="ARBA00023239"/>
    </source>
</evidence>
<dbReference type="UniPathway" id="UPA00031">
    <property type="reaction ID" value="UER00010"/>
</dbReference>
<comment type="subunit">
    <text evidence="3">Heterodimer of HisH and HisF.</text>
</comment>
<reference evidence="13" key="1">
    <citation type="submission" date="2015-11" db="EMBL/GenBank/DDBJ databases">
        <title>Complete genome sequences of the obligate symbionts Candidatus Sulcia muelleri and Candidatus Nasuia deltocephalinicola from the pestiferous leafhopper, Macrosteles quadripunctulatus (Hemiptera: Cicadellidae).</title>
        <authorList>
            <person name="Bennett G.M."/>
            <person name="Abba S."/>
            <person name="Kube M."/>
            <person name="Marzachi C."/>
        </authorList>
    </citation>
    <scope>NUCLEOTIDE SEQUENCE [LARGE SCALE GENOMIC DNA]</scope>
    <source>
        <strain evidence="13">PUNC</strain>
    </source>
</reference>
<gene>
    <name evidence="12" type="ORF">ASU29_158</name>
</gene>